<comment type="caution">
    <text evidence="2">The sequence shown here is derived from an EMBL/GenBank/DDBJ whole genome shotgun (WGS) entry which is preliminary data.</text>
</comment>
<gene>
    <name evidence="2" type="ORF">ABC977_08660</name>
</gene>
<keyword evidence="2" id="KW-0449">Lipoprotein</keyword>
<dbReference type="RefSeq" id="WP_369666859.1">
    <property type="nucleotide sequence ID" value="NZ_JBDKXB010000008.1"/>
</dbReference>
<feature type="domain" description="PDZ" evidence="1">
    <location>
        <begin position="294"/>
        <end position="366"/>
    </location>
</feature>
<dbReference type="Gene3D" id="3.40.50.11550">
    <property type="match status" value="1"/>
</dbReference>
<dbReference type="InterPro" id="IPR036034">
    <property type="entry name" value="PDZ_sf"/>
</dbReference>
<dbReference type="SUPFAM" id="SSF159501">
    <property type="entry name" value="EreA/ChaN-like"/>
    <property type="match status" value="1"/>
</dbReference>
<organism evidence="2 3">
    <name type="scientific">Thioalkalicoccus limnaeus</name>
    <dbReference type="NCBI Taxonomy" id="120681"/>
    <lineage>
        <taxon>Bacteria</taxon>
        <taxon>Pseudomonadati</taxon>
        <taxon>Pseudomonadota</taxon>
        <taxon>Gammaproteobacteria</taxon>
        <taxon>Chromatiales</taxon>
        <taxon>Chromatiaceae</taxon>
        <taxon>Thioalkalicoccus</taxon>
    </lineage>
</organism>
<keyword evidence="3" id="KW-1185">Reference proteome</keyword>
<name>A0ABV4BG43_9GAMM</name>
<evidence type="ECO:0000259" key="1">
    <source>
        <dbReference type="SMART" id="SM00228"/>
    </source>
</evidence>
<dbReference type="CDD" id="cd14727">
    <property type="entry name" value="ChanN-like"/>
    <property type="match status" value="1"/>
</dbReference>
<protein>
    <submittedName>
        <fullName evidence="2">ChaN family lipoprotein</fullName>
    </submittedName>
</protein>
<evidence type="ECO:0000313" key="3">
    <source>
        <dbReference type="Proteomes" id="UP001564408"/>
    </source>
</evidence>
<dbReference type="SUPFAM" id="SSF50156">
    <property type="entry name" value="PDZ domain-like"/>
    <property type="match status" value="1"/>
</dbReference>
<proteinExistence type="predicted"/>
<dbReference type="Gene3D" id="2.30.42.10">
    <property type="match status" value="1"/>
</dbReference>
<dbReference type="Proteomes" id="UP001564408">
    <property type="component" value="Unassembled WGS sequence"/>
</dbReference>
<dbReference type="InterPro" id="IPR007314">
    <property type="entry name" value="Cofac_haem-bd_dom"/>
</dbReference>
<accession>A0ABV4BG43</accession>
<sequence length="381" mass="42655">MMVVSMAVPMVFACQIGAAPDPVLSSVGVGPDPMTRVVEVAAMPTLSTLVDRLVDRQVIFVGEAHDRYEDHLNQLAILRGLHARGKDLAIGAEFFQQPFQPALDAFIAGDISEEEMLRRTEYFVRWRFDYRLYRPILRFARDQGIPIIALNLDQELTQKVGQKGIAGLTDEERAQLPGDIDRGDDAYRDRLRAAFEAHSMLQDRDFEHFLEVQLLWDEGMASRAAGFLREHPEKTLVVLAGAGHVEYGHGIPDRLLRRLPVRAATLINGQRRELTEGLADYLLFPQRIELPRAGLLGVLLDDVPDKAGVRVSGFADDSGAKDAGIAERDRIVKVGDTLIEDYADIRIALIDRGPGHLVPVEVIRDRRRGDPERLQFDVTLR</sequence>
<reference evidence="2 3" key="1">
    <citation type="submission" date="2024-05" db="EMBL/GenBank/DDBJ databases">
        <title>Genome Sequence and Characterization of the New Strain Purple Sulfur Bacterium of Genus Thioalkalicoccus.</title>
        <authorList>
            <person name="Bryantseva I.A."/>
            <person name="Kyndt J.A."/>
            <person name="Imhoff J.F."/>
        </authorList>
    </citation>
    <scope>NUCLEOTIDE SEQUENCE [LARGE SCALE GENOMIC DNA]</scope>
    <source>
        <strain evidence="2 3">Um2</strain>
    </source>
</reference>
<dbReference type="Pfam" id="PF04187">
    <property type="entry name" value="Cofac_haem_bdg"/>
    <property type="match status" value="1"/>
</dbReference>
<dbReference type="SMART" id="SM00228">
    <property type="entry name" value="PDZ"/>
    <property type="match status" value="1"/>
</dbReference>
<dbReference type="InterPro" id="IPR001478">
    <property type="entry name" value="PDZ"/>
</dbReference>
<evidence type="ECO:0000313" key="2">
    <source>
        <dbReference type="EMBL" id="MEY6432473.1"/>
    </source>
</evidence>
<dbReference type="EMBL" id="JBDKXB010000008">
    <property type="protein sequence ID" value="MEY6432473.1"/>
    <property type="molecule type" value="Genomic_DNA"/>
</dbReference>